<dbReference type="Pfam" id="PF00350">
    <property type="entry name" value="Dynamin_N"/>
    <property type="match status" value="1"/>
</dbReference>
<name>A0ABY5AJQ4_9ACTO</name>
<dbReference type="InterPro" id="IPR027417">
    <property type="entry name" value="P-loop_NTPase"/>
</dbReference>
<feature type="domain" description="Dynamin N-terminal" evidence="1">
    <location>
        <begin position="66"/>
        <end position="208"/>
    </location>
</feature>
<dbReference type="InterPro" id="IPR045063">
    <property type="entry name" value="Dynamin_N"/>
</dbReference>
<evidence type="ECO:0000313" key="2">
    <source>
        <dbReference type="EMBL" id="USR80173.1"/>
    </source>
</evidence>
<proteinExistence type="predicted"/>
<keyword evidence="3" id="KW-1185">Reference proteome</keyword>
<evidence type="ECO:0000259" key="1">
    <source>
        <dbReference type="Pfam" id="PF00350"/>
    </source>
</evidence>
<organism evidence="2 3">
    <name type="scientific">Arcanobacterium pinnipediorum</name>
    <dbReference type="NCBI Taxonomy" id="1503041"/>
    <lineage>
        <taxon>Bacteria</taxon>
        <taxon>Bacillati</taxon>
        <taxon>Actinomycetota</taxon>
        <taxon>Actinomycetes</taxon>
        <taxon>Actinomycetales</taxon>
        <taxon>Actinomycetaceae</taxon>
        <taxon>Arcanobacterium</taxon>
    </lineage>
</organism>
<dbReference type="PANTHER" id="PTHR42698">
    <property type="entry name" value="GTPASE ERA"/>
    <property type="match status" value="1"/>
</dbReference>
<dbReference type="RefSeq" id="WP_252674023.1">
    <property type="nucleotide sequence ID" value="NZ_CP099547.1"/>
</dbReference>
<dbReference type="EMBL" id="CP099547">
    <property type="protein sequence ID" value="USR80173.1"/>
    <property type="molecule type" value="Genomic_DNA"/>
</dbReference>
<dbReference type="Gene3D" id="3.40.50.300">
    <property type="entry name" value="P-loop containing nucleotide triphosphate hydrolases"/>
    <property type="match status" value="1"/>
</dbReference>
<dbReference type="SUPFAM" id="SSF52540">
    <property type="entry name" value="P-loop containing nucleoside triphosphate hydrolases"/>
    <property type="match status" value="1"/>
</dbReference>
<protein>
    <submittedName>
        <fullName evidence="2">50S ribosome-binding GTPase</fullName>
    </submittedName>
</protein>
<sequence length="567" mass="62000">MVGELHSSDMTKVLENIRHQLAQLHFPLPTRHADYGTDTLNDVVHQLDDYILPRYRNLDAPLLAVIGGSTGSGKSTLINALVREHVASTSAVRPTTRQPMLMFHPADESWFSDQRILPGLIRVSGSGENQEPHSHLSLHPTEALPVGMAVLDSPDIDSFAQENRELAAQLLSAADLWVFVTTAARYADAVPWALLDEAAKRNIVVAVVLNRVPPGQGAEIRPDLARRLTERGLASAPLFVISEQDFDDLGFMRVQDVSSLRDWLVSLSRDAAAKSAVVRQTLAGAVSQLGWSLTQIHSAYEEQIAALQSLQWDIDHARDLGHEAVRQALHDGTLLRGEVLARWQDIIGTGAWSRSLEDGVSHLRDKVSRWLTGRSANESQVIEALDEGIAALLVSQAEAAVVNVRSAWQRSALVSLPQVRSAEERRQDAGMLIRQWQEELYALVANEGQSKKATARFLALGVNAVGLALMIMVFSATAGLAGGEIAVAGGTAIVAQRVLEAVFGDDAVRRMTKNATLSLQERAQDFIERDLQAYREVLDSMALDQMQAQKLLELHADLRRVDGSDGL</sequence>
<dbReference type="Proteomes" id="UP001056109">
    <property type="component" value="Chromosome"/>
</dbReference>
<evidence type="ECO:0000313" key="3">
    <source>
        <dbReference type="Proteomes" id="UP001056109"/>
    </source>
</evidence>
<reference evidence="2" key="1">
    <citation type="submission" date="2022-06" db="EMBL/GenBank/DDBJ databases">
        <title>Complete Genome Sequence of Arcanobacterium pinnipediorum strain DSM 28752 isolated from a harbour seal.</title>
        <authorList>
            <person name="Borowiak M."/>
            <person name="Kreitlow A."/>
            <person name="Alssahen M."/>
            <person name="Malorny B."/>
            <person name="Laemmler C."/>
            <person name="Prenger-Berninghoff E."/>
            <person name="Siebert U."/>
            <person name="Ploetz M."/>
            <person name="Abdulmawjood A."/>
        </authorList>
    </citation>
    <scope>NUCLEOTIDE SEQUENCE</scope>
    <source>
        <strain evidence="2">DSM 28752</strain>
    </source>
</reference>
<dbReference type="PANTHER" id="PTHR42698:SF1">
    <property type="entry name" value="GTPASE ERA, MITOCHONDRIAL"/>
    <property type="match status" value="1"/>
</dbReference>
<dbReference type="InterPro" id="IPR005662">
    <property type="entry name" value="GTPase_Era-like"/>
</dbReference>
<gene>
    <name evidence="2" type="ORF">NG665_04165</name>
</gene>
<accession>A0ABY5AJQ4</accession>